<keyword evidence="3" id="KW-1185">Reference proteome</keyword>
<evidence type="ECO:0000313" key="2">
    <source>
        <dbReference type="EMBL" id="KAF2647356.1"/>
    </source>
</evidence>
<evidence type="ECO:0000313" key="3">
    <source>
        <dbReference type="Proteomes" id="UP000799324"/>
    </source>
</evidence>
<dbReference type="Proteomes" id="UP000799324">
    <property type="component" value="Unassembled WGS sequence"/>
</dbReference>
<accession>A0A6A6SHU4</accession>
<feature type="region of interest" description="Disordered" evidence="1">
    <location>
        <begin position="90"/>
        <end position="135"/>
    </location>
</feature>
<dbReference type="EMBL" id="MU004630">
    <property type="protein sequence ID" value="KAF2647356.1"/>
    <property type="molecule type" value="Genomic_DNA"/>
</dbReference>
<organism evidence="2 3">
    <name type="scientific">Lophiostoma macrostomum CBS 122681</name>
    <dbReference type="NCBI Taxonomy" id="1314788"/>
    <lineage>
        <taxon>Eukaryota</taxon>
        <taxon>Fungi</taxon>
        <taxon>Dikarya</taxon>
        <taxon>Ascomycota</taxon>
        <taxon>Pezizomycotina</taxon>
        <taxon>Dothideomycetes</taxon>
        <taxon>Pleosporomycetidae</taxon>
        <taxon>Pleosporales</taxon>
        <taxon>Lophiostomataceae</taxon>
        <taxon>Lophiostoma</taxon>
    </lineage>
</organism>
<proteinExistence type="predicted"/>
<name>A0A6A6SHU4_9PLEO</name>
<sequence length="135" mass="15033">MYMVAHQAAADFGRTVDNRSAPRYDINMNSSIHVQGDRNVVSHIRTGPMPDMIGPPPRQLVPGPPPRQVNLAPNVNRQLAAQQVFMQQARRPAVYGNGQDGPHGQFGQYSQYGQYDQHGQHGQYGQQGQNGQQHY</sequence>
<protein>
    <submittedName>
        <fullName evidence="2">Uncharacterized protein</fullName>
    </submittedName>
</protein>
<feature type="region of interest" description="Disordered" evidence="1">
    <location>
        <begin position="48"/>
        <end position="68"/>
    </location>
</feature>
<evidence type="ECO:0000256" key="1">
    <source>
        <dbReference type="SAM" id="MobiDB-lite"/>
    </source>
</evidence>
<feature type="compositionally biased region" description="Low complexity" evidence="1">
    <location>
        <begin position="103"/>
        <end position="135"/>
    </location>
</feature>
<reference evidence="2" key="1">
    <citation type="journal article" date="2020" name="Stud. Mycol.">
        <title>101 Dothideomycetes genomes: a test case for predicting lifestyles and emergence of pathogens.</title>
        <authorList>
            <person name="Haridas S."/>
            <person name="Albert R."/>
            <person name="Binder M."/>
            <person name="Bloem J."/>
            <person name="Labutti K."/>
            <person name="Salamov A."/>
            <person name="Andreopoulos B."/>
            <person name="Baker S."/>
            <person name="Barry K."/>
            <person name="Bills G."/>
            <person name="Bluhm B."/>
            <person name="Cannon C."/>
            <person name="Castanera R."/>
            <person name="Culley D."/>
            <person name="Daum C."/>
            <person name="Ezra D."/>
            <person name="Gonzalez J."/>
            <person name="Henrissat B."/>
            <person name="Kuo A."/>
            <person name="Liang C."/>
            <person name="Lipzen A."/>
            <person name="Lutzoni F."/>
            <person name="Magnuson J."/>
            <person name="Mondo S."/>
            <person name="Nolan M."/>
            <person name="Ohm R."/>
            <person name="Pangilinan J."/>
            <person name="Park H.-J."/>
            <person name="Ramirez L."/>
            <person name="Alfaro M."/>
            <person name="Sun H."/>
            <person name="Tritt A."/>
            <person name="Yoshinaga Y."/>
            <person name="Zwiers L.-H."/>
            <person name="Turgeon B."/>
            <person name="Goodwin S."/>
            <person name="Spatafora J."/>
            <person name="Crous P."/>
            <person name="Grigoriev I."/>
        </authorList>
    </citation>
    <scope>NUCLEOTIDE SEQUENCE</scope>
    <source>
        <strain evidence="2">CBS 122681</strain>
    </source>
</reference>
<feature type="compositionally biased region" description="Pro residues" evidence="1">
    <location>
        <begin position="53"/>
        <end position="67"/>
    </location>
</feature>
<dbReference type="AlphaFoldDB" id="A0A6A6SHU4"/>
<gene>
    <name evidence="2" type="ORF">K491DRAFT_313577</name>
</gene>